<dbReference type="EMBL" id="JAJNBZ010000015">
    <property type="protein sequence ID" value="MCE5171125.1"/>
    <property type="molecule type" value="Genomic_DNA"/>
</dbReference>
<feature type="domain" description="N-acetyltransferase" evidence="1">
    <location>
        <begin position="8"/>
        <end position="174"/>
    </location>
</feature>
<dbReference type="Pfam" id="PF00583">
    <property type="entry name" value="Acetyltransf_1"/>
    <property type="match status" value="1"/>
</dbReference>
<evidence type="ECO:0000313" key="3">
    <source>
        <dbReference type="Proteomes" id="UP001199916"/>
    </source>
</evidence>
<proteinExistence type="predicted"/>
<dbReference type="InterPro" id="IPR000182">
    <property type="entry name" value="GNAT_dom"/>
</dbReference>
<reference evidence="2 3" key="1">
    <citation type="submission" date="2021-11" db="EMBL/GenBank/DDBJ databases">
        <title>Draft genome sequence of Paenibacillus profundus YoMME, a new Gram-positive bacteria with exoelectrogenic properties.</title>
        <authorList>
            <person name="Hubenova Y."/>
            <person name="Hubenova E."/>
            <person name="Manasiev Y."/>
            <person name="Peykov S."/>
            <person name="Mitov M."/>
        </authorList>
    </citation>
    <scope>NUCLEOTIDE SEQUENCE [LARGE SCALE GENOMIC DNA]</scope>
    <source>
        <strain evidence="2 3">YoMME</strain>
    </source>
</reference>
<protein>
    <submittedName>
        <fullName evidence="2">GNAT family N-acetyltransferase</fullName>
    </submittedName>
</protein>
<evidence type="ECO:0000259" key="1">
    <source>
        <dbReference type="PROSITE" id="PS51186"/>
    </source>
</evidence>
<dbReference type="Gene3D" id="3.40.630.30">
    <property type="match status" value="1"/>
</dbReference>
<dbReference type="CDD" id="cd04301">
    <property type="entry name" value="NAT_SF"/>
    <property type="match status" value="1"/>
</dbReference>
<keyword evidence="3" id="KW-1185">Reference proteome</keyword>
<dbReference type="SUPFAM" id="SSF55729">
    <property type="entry name" value="Acyl-CoA N-acyltransferases (Nat)"/>
    <property type="match status" value="1"/>
</dbReference>
<evidence type="ECO:0000313" key="2">
    <source>
        <dbReference type="EMBL" id="MCE5171125.1"/>
    </source>
</evidence>
<sequence length="176" mass="20045">MNSMDSVITIVPFHEEAQIQQLQDAFAGRGISRPEGYFEKCFRENQNETRYSFIGYVDGQLAGCAHLKIQSDYPPFQEREIPEINDLNVFPAYQRRGIASKLFDEFESVAASRTGRIGVGVGLFQDYGKAQIMYCKRGYVLDGNGVHYDNVRVEPGEMVRVDDDLVLYLVKELNKD</sequence>
<dbReference type="RefSeq" id="WP_233697682.1">
    <property type="nucleotide sequence ID" value="NZ_JAJNBZ010000015.1"/>
</dbReference>
<organism evidence="2 3">
    <name type="scientific">Paenibacillus profundus</name>
    <dbReference type="NCBI Taxonomy" id="1173085"/>
    <lineage>
        <taxon>Bacteria</taxon>
        <taxon>Bacillati</taxon>
        <taxon>Bacillota</taxon>
        <taxon>Bacilli</taxon>
        <taxon>Bacillales</taxon>
        <taxon>Paenibacillaceae</taxon>
        <taxon>Paenibacillus</taxon>
    </lineage>
</organism>
<gene>
    <name evidence="2" type="ORF">LQV63_17630</name>
</gene>
<dbReference type="Proteomes" id="UP001199916">
    <property type="component" value="Unassembled WGS sequence"/>
</dbReference>
<accession>A0ABS8YGL7</accession>
<dbReference type="PROSITE" id="PS51186">
    <property type="entry name" value="GNAT"/>
    <property type="match status" value="1"/>
</dbReference>
<comment type="caution">
    <text evidence="2">The sequence shown here is derived from an EMBL/GenBank/DDBJ whole genome shotgun (WGS) entry which is preliminary data.</text>
</comment>
<name>A0ABS8YGL7_9BACL</name>
<dbReference type="InterPro" id="IPR016181">
    <property type="entry name" value="Acyl_CoA_acyltransferase"/>
</dbReference>